<dbReference type="InterPro" id="IPR027417">
    <property type="entry name" value="P-loop_NTPase"/>
</dbReference>
<dbReference type="InterPro" id="IPR003439">
    <property type="entry name" value="ABC_transporter-like_ATP-bd"/>
</dbReference>
<gene>
    <name evidence="8" type="primary">aztA</name>
    <name evidence="8" type="ORF">WJT86_08710</name>
</gene>
<evidence type="ECO:0000256" key="4">
    <source>
        <dbReference type="ARBA" id="ARBA00022840"/>
    </source>
</evidence>
<dbReference type="InterPro" id="IPR050153">
    <property type="entry name" value="Metal_Ion_Import_ABC"/>
</dbReference>
<accession>A0ABV0BJG6</accession>
<reference evidence="8 9" key="1">
    <citation type="submission" date="2024-04" db="EMBL/GenBank/DDBJ databases">
        <title>A novel species isolated from cricket.</title>
        <authorList>
            <person name="Wang H.-C."/>
        </authorList>
    </citation>
    <scope>NUCLEOTIDE SEQUENCE [LARGE SCALE GENOMIC DNA]</scope>
    <source>
        <strain evidence="8 9">WL0021</strain>
    </source>
</reference>
<dbReference type="SMART" id="SM00382">
    <property type="entry name" value="AAA"/>
    <property type="match status" value="1"/>
</dbReference>
<evidence type="ECO:0000259" key="7">
    <source>
        <dbReference type="PROSITE" id="PS50893"/>
    </source>
</evidence>
<dbReference type="InterPro" id="IPR003593">
    <property type="entry name" value="AAA+_ATPase"/>
</dbReference>
<dbReference type="Gene3D" id="3.40.50.300">
    <property type="entry name" value="P-loop containing nucleotide triphosphate hydrolases"/>
    <property type="match status" value="1"/>
</dbReference>
<comment type="similarity">
    <text evidence="1">Belongs to the ABC transporter superfamily.</text>
</comment>
<dbReference type="EMBL" id="JBBYXI010000003">
    <property type="protein sequence ID" value="MEN3931137.1"/>
    <property type="molecule type" value="Genomic_DNA"/>
</dbReference>
<evidence type="ECO:0000256" key="1">
    <source>
        <dbReference type="ARBA" id="ARBA00005417"/>
    </source>
</evidence>
<protein>
    <submittedName>
        <fullName evidence="8">Zinc ABC transporter ATP-binding protein AztA</fullName>
    </submittedName>
</protein>
<keyword evidence="6" id="KW-0406">Ion transport</keyword>
<evidence type="ECO:0000256" key="2">
    <source>
        <dbReference type="ARBA" id="ARBA00022448"/>
    </source>
</evidence>
<comment type="caution">
    <text evidence="8">The sequence shown here is derived from an EMBL/GenBank/DDBJ whole genome shotgun (WGS) entry which is preliminary data.</text>
</comment>
<evidence type="ECO:0000313" key="8">
    <source>
        <dbReference type="EMBL" id="MEN3931137.1"/>
    </source>
</evidence>
<dbReference type="GO" id="GO:0005524">
    <property type="term" value="F:ATP binding"/>
    <property type="evidence" value="ECO:0007669"/>
    <property type="project" value="UniProtKB-KW"/>
</dbReference>
<dbReference type="PANTHER" id="PTHR42734:SF5">
    <property type="entry name" value="IRON TRANSPORT SYSTEM ATP-BINDING PROTEIN HI_0361-RELATED"/>
    <property type="match status" value="1"/>
</dbReference>
<keyword evidence="5" id="KW-0862">Zinc</keyword>
<name>A0ABV0BJG6_9HYPH</name>
<feature type="domain" description="ABC transporter" evidence="7">
    <location>
        <begin position="8"/>
        <end position="237"/>
    </location>
</feature>
<evidence type="ECO:0000256" key="5">
    <source>
        <dbReference type="ARBA" id="ARBA00022906"/>
    </source>
</evidence>
<dbReference type="PROSITE" id="PS50893">
    <property type="entry name" value="ABC_TRANSPORTER_2"/>
    <property type="match status" value="1"/>
</dbReference>
<evidence type="ECO:0000256" key="6">
    <source>
        <dbReference type="ARBA" id="ARBA00023065"/>
    </source>
</evidence>
<dbReference type="CDD" id="cd03235">
    <property type="entry name" value="ABC_Metallic_Cations"/>
    <property type="match status" value="1"/>
</dbReference>
<sequence>MPERQSAIRCQDLTLGYNRHPAVHHLSGNFAHGSLTAIVGPNGAGKSTLLKGISGSLKPIGGHIELASHKRHNIAYLPQAADIDRSFPITVYDLVSMGLWNTIGFFRGISASGKNKIADALHAVGLTGFENRTIGTLSGGQMQRCLFARLILQDAPIILLDEPFNAIDAKTAHDLMHIIHHWHHEKRTIVAVLHDTELVKRAFPETLLIAREPIAWGETSAVLCSENMERSRSMTEAYDPHAHDCERAA</sequence>
<dbReference type="NCBIfam" id="NF040873">
    <property type="entry name" value="AztA"/>
    <property type="match status" value="1"/>
</dbReference>
<keyword evidence="5" id="KW-0864">Zinc transport</keyword>
<keyword evidence="3" id="KW-0547">Nucleotide-binding</keyword>
<evidence type="ECO:0000256" key="3">
    <source>
        <dbReference type="ARBA" id="ARBA00022741"/>
    </source>
</evidence>
<dbReference type="InterPro" id="IPR047748">
    <property type="entry name" value="AztA-like"/>
</dbReference>
<evidence type="ECO:0000313" key="9">
    <source>
        <dbReference type="Proteomes" id="UP001418637"/>
    </source>
</evidence>
<keyword evidence="9" id="KW-1185">Reference proteome</keyword>
<dbReference type="Proteomes" id="UP001418637">
    <property type="component" value="Unassembled WGS sequence"/>
</dbReference>
<keyword evidence="4 8" id="KW-0067">ATP-binding</keyword>
<dbReference type="PANTHER" id="PTHR42734">
    <property type="entry name" value="METAL TRANSPORT SYSTEM ATP-BINDING PROTEIN TM_0124-RELATED"/>
    <property type="match status" value="1"/>
</dbReference>
<dbReference type="RefSeq" id="WP_346337176.1">
    <property type="nucleotide sequence ID" value="NZ_JBBYXI010000003.1"/>
</dbReference>
<dbReference type="Pfam" id="PF00005">
    <property type="entry name" value="ABC_tran"/>
    <property type="match status" value="1"/>
</dbReference>
<dbReference type="SUPFAM" id="SSF52540">
    <property type="entry name" value="P-loop containing nucleoside triphosphate hydrolases"/>
    <property type="match status" value="1"/>
</dbReference>
<organism evidence="8 9">
    <name type="scientific">Hohaiivirga grylli</name>
    <dbReference type="NCBI Taxonomy" id="3133970"/>
    <lineage>
        <taxon>Bacteria</taxon>
        <taxon>Pseudomonadati</taxon>
        <taxon>Pseudomonadota</taxon>
        <taxon>Alphaproteobacteria</taxon>
        <taxon>Hyphomicrobiales</taxon>
        <taxon>Methylobacteriaceae</taxon>
        <taxon>Hohaiivirga</taxon>
    </lineage>
</organism>
<proteinExistence type="inferred from homology"/>
<keyword evidence="2" id="KW-0813">Transport</keyword>